<comment type="cofactor">
    <cofactor evidence="11">
        <name>heme</name>
        <dbReference type="ChEBI" id="CHEBI:30413"/>
    </cofactor>
</comment>
<keyword evidence="4 13" id="KW-0812">Transmembrane</keyword>
<dbReference type="GO" id="GO:0004497">
    <property type="term" value="F:monooxygenase activity"/>
    <property type="evidence" value="ECO:0007669"/>
    <property type="project" value="UniProtKB-KW"/>
</dbReference>
<evidence type="ECO:0000256" key="3">
    <source>
        <dbReference type="ARBA" id="ARBA00022617"/>
    </source>
</evidence>
<dbReference type="Proteomes" id="UP000886520">
    <property type="component" value="Chromosome 4"/>
</dbReference>
<dbReference type="PANTHER" id="PTHR24282:SF211">
    <property type="entry name" value="CYTOCHROME P450-RELATED"/>
    <property type="match status" value="1"/>
</dbReference>
<dbReference type="AlphaFoldDB" id="A0A9D4V7D8"/>
<keyword evidence="9 12" id="KW-0503">Monooxygenase</keyword>
<dbReference type="PRINTS" id="PR00385">
    <property type="entry name" value="P450"/>
</dbReference>
<keyword evidence="8 11" id="KW-0408">Iron</keyword>
<name>A0A9D4V7D8_ADICA</name>
<evidence type="ECO:0008006" key="16">
    <source>
        <dbReference type="Google" id="ProtNLM"/>
    </source>
</evidence>
<evidence type="ECO:0000256" key="2">
    <source>
        <dbReference type="ARBA" id="ARBA00010617"/>
    </source>
</evidence>
<keyword evidence="7 12" id="KW-0560">Oxidoreductase</keyword>
<keyword evidence="3 11" id="KW-0349">Heme</keyword>
<evidence type="ECO:0000256" key="6">
    <source>
        <dbReference type="ARBA" id="ARBA00022989"/>
    </source>
</evidence>
<dbReference type="Gene3D" id="1.10.630.10">
    <property type="entry name" value="Cytochrome P450"/>
    <property type="match status" value="1"/>
</dbReference>
<dbReference type="EMBL" id="JABFUD020000004">
    <property type="protein sequence ID" value="KAI5081164.1"/>
    <property type="molecule type" value="Genomic_DNA"/>
</dbReference>
<evidence type="ECO:0000256" key="1">
    <source>
        <dbReference type="ARBA" id="ARBA00004370"/>
    </source>
</evidence>
<feature type="transmembrane region" description="Helical" evidence="13">
    <location>
        <begin position="6"/>
        <end position="25"/>
    </location>
</feature>
<evidence type="ECO:0000256" key="9">
    <source>
        <dbReference type="ARBA" id="ARBA00023033"/>
    </source>
</evidence>
<evidence type="ECO:0000256" key="12">
    <source>
        <dbReference type="RuleBase" id="RU000461"/>
    </source>
</evidence>
<evidence type="ECO:0000256" key="11">
    <source>
        <dbReference type="PIRSR" id="PIRSR602401-1"/>
    </source>
</evidence>
<reference evidence="14" key="1">
    <citation type="submission" date="2021-01" db="EMBL/GenBank/DDBJ databases">
        <title>Adiantum capillus-veneris genome.</title>
        <authorList>
            <person name="Fang Y."/>
            <person name="Liao Q."/>
        </authorList>
    </citation>
    <scope>NUCLEOTIDE SEQUENCE</scope>
    <source>
        <strain evidence="14">H3</strain>
        <tissue evidence="14">Leaf</tissue>
    </source>
</reference>
<dbReference type="InterPro" id="IPR002401">
    <property type="entry name" value="Cyt_P450_E_grp-I"/>
</dbReference>
<feature type="binding site" description="axial binding residue" evidence="11">
    <location>
        <position position="483"/>
    </location>
    <ligand>
        <name>heme</name>
        <dbReference type="ChEBI" id="CHEBI:30413"/>
    </ligand>
    <ligandPart>
        <name>Fe</name>
        <dbReference type="ChEBI" id="CHEBI:18248"/>
    </ligandPart>
</feature>
<sequence>MEWSPSFIASTACLIAFSSLLLSLFKHFFWEPASLSHSLLRGGLVVLPYSPIVGSVSHLKRVRDAAASLVLPSPSDHHIAPLVLPFYTRISLQAGLPFVYWWGTQPRLVISDPDDIKQILSSRFKDYKRSDITYKFLSRLLGKGLLTSEGQDWHNQRSILRHAFFPEKLNGMVDAMSKCAMEMVKTWEKAVEEEGGQAEVEVAHHIKDTMADIIARTSFGSSYEKGKAVFERQAQLVELIMQDLVLNSTIPGYKYIPTWINIQCWRLEKSIEKELVEIVEERRRVARSSSAAVGGGNGVYGEDLLGLMLSSEEQVEARRMMLTTRQVVDECKTFFFAGHETTSHLLAWTMVMLGHYVDWQERARQEVLQELAALPPAAHHLPKLKILNTILYETLRLYPPVPELGPRVEASSDYKSLDLKSMKGMQVPKGMSFSIPLLLLHRDKELWGDDADEFRPERFNEGITKACKHPCAFLPFSFGPRTCIGQNFALMEAKVVLATLLQHFRFRLSPNYMHAPFTAITVRPRYGVPIILDSINSTVG</sequence>
<dbReference type="OrthoDB" id="1899264at2759"/>
<dbReference type="GO" id="GO:0020037">
    <property type="term" value="F:heme binding"/>
    <property type="evidence" value="ECO:0007669"/>
    <property type="project" value="InterPro"/>
</dbReference>
<evidence type="ECO:0000256" key="5">
    <source>
        <dbReference type="ARBA" id="ARBA00022723"/>
    </source>
</evidence>
<dbReference type="GO" id="GO:0005506">
    <property type="term" value="F:iron ion binding"/>
    <property type="evidence" value="ECO:0007669"/>
    <property type="project" value="InterPro"/>
</dbReference>
<comment type="similarity">
    <text evidence="2 12">Belongs to the cytochrome P450 family.</text>
</comment>
<accession>A0A9D4V7D8</accession>
<protein>
    <recommendedName>
        <fullName evidence="16">Cytochrome P450</fullName>
    </recommendedName>
</protein>
<comment type="caution">
    <text evidence="14">The sequence shown here is derived from an EMBL/GenBank/DDBJ whole genome shotgun (WGS) entry which is preliminary data.</text>
</comment>
<keyword evidence="5 11" id="KW-0479">Metal-binding</keyword>
<evidence type="ECO:0000256" key="10">
    <source>
        <dbReference type="ARBA" id="ARBA00023136"/>
    </source>
</evidence>
<gene>
    <name evidence="14" type="ORF">GOP47_0004347</name>
</gene>
<dbReference type="Pfam" id="PF00067">
    <property type="entry name" value="p450"/>
    <property type="match status" value="1"/>
</dbReference>
<dbReference type="InterPro" id="IPR036396">
    <property type="entry name" value="Cyt_P450_sf"/>
</dbReference>
<dbReference type="GO" id="GO:0016020">
    <property type="term" value="C:membrane"/>
    <property type="evidence" value="ECO:0007669"/>
    <property type="project" value="UniProtKB-SubCell"/>
</dbReference>
<organism evidence="14 15">
    <name type="scientific">Adiantum capillus-veneris</name>
    <name type="common">Maidenhair fern</name>
    <dbReference type="NCBI Taxonomy" id="13818"/>
    <lineage>
        <taxon>Eukaryota</taxon>
        <taxon>Viridiplantae</taxon>
        <taxon>Streptophyta</taxon>
        <taxon>Embryophyta</taxon>
        <taxon>Tracheophyta</taxon>
        <taxon>Polypodiopsida</taxon>
        <taxon>Polypodiidae</taxon>
        <taxon>Polypodiales</taxon>
        <taxon>Pteridineae</taxon>
        <taxon>Pteridaceae</taxon>
        <taxon>Vittarioideae</taxon>
        <taxon>Adiantum</taxon>
    </lineage>
</organism>
<evidence type="ECO:0000313" key="14">
    <source>
        <dbReference type="EMBL" id="KAI5081164.1"/>
    </source>
</evidence>
<dbReference type="InterPro" id="IPR001128">
    <property type="entry name" value="Cyt_P450"/>
</dbReference>
<proteinExistence type="inferred from homology"/>
<keyword evidence="10 13" id="KW-0472">Membrane</keyword>
<dbReference type="PRINTS" id="PR00463">
    <property type="entry name" value="EP450I"/>
</dbReference>
<dbReference type="InterPro" id="IPR017972">
    <property type="entry name" value="Cyt_P450_CS"/>
</dbReference>
<dbReference type="PROSITE" id="PS00086">
    <property type="entry name" value="CYTOCHROME_P450"/>
    <property type="match status" value="1"/>
</dbReference>
<comment type="subcellular location">
    <subcellularLocation>
        <location evidence="1">Membrane</location>
    </subcellularLocation>
</comment>
<evidence type="ECO:0000256" key="4">
    <source>
        <dbReference type="ARBA" id="ARBA00022692"/>
    </source>
</evidence>
<keyword evidence="6 13" id="KW-1133">Transmembrane helix</keyword>
<dbReference type="SUPFAM" id="SSF48264">
    <property type="entry name" value="Cytochrome P450"/>
    <property type="match status" value="1"/>
</dbReference>
<evidence type="ECO:0000256" key="13">
    <source>
        <dbReference type="SAM" id="Phobius"/>
    </source>
</evidence>
<evidence type="ECO:0000256" key="8">
    <source>
        <dbReference type="ARBA" id="ARBA00023004"/>
    </source>
</evidence>
<dbReference type="GO" id="GO:0016705">
    <property type="term" value="F:oxidoreductase activity, acting on paired donors, with incorporation or reduction of molecular oxygen"/>
    <property type="evidence" value="ECO:0007669"/>
    <property type="project" value="InterPro"/>
</dbReference>
<dbReference type="PANTHER" id="PTHR24282">
    <property type="entry name" value="CYTOCHROME P450 FAMILY MEMBER"/>
    <property type="match status" value="1"/>
</dbReference>
<evidence type="ECO:0000313" key="15">
    <source>
        <dbReference type="Proteomes" id="UP000886520"/>
    </source>
</evidence>
<dbReference type="InterPro" id="IPR050665">
    <property type="entry name" value="Cytochrome_P450_Monooxygen"/>
</dbReference>
<keyword evidence="15" id="KW-1185">Reference proteome</keyword>
<evidence type="ECO:0000256" key="7">
    <source>
        <dbReference type="ARBA" id="ARBA00023002"/>
    </source>
</evidence>